<feature type="binding site" evidence="11">
    <location>
        <position position="88"/>
    </location>
    <ligand>
        <name>Fe cation</name>
        <dbReference type="ChEBI" id="CHEBI:24875"/>
        <label>1</label>
    </ligand>
</feature>
<comment type="catalytic activity">
    <reaction evidence="1 10">
        <text>a phosphate monoester + H2O = an alcohol + phosphate</text>
        <dbReference type="Rhea" id="RHEA:15017"/>
        <dbReference type="ChEBI" id="CHEBI:15377"/>
        <dbReference type="ChEBI" id="CHEBI:30879"/>
        <dbReference type="ChEBI" id="CHEBI:43474"/>
        <dbReference type="ChEBI" id="CHEBI:67140"/>
        <dbReference type="EC" id="3.1.3.2"/>
    </reaction>
</comment>
<dbReference type="PIRSF" id="PIRSF000898">
    <property type="entry name" value="Acid_Ptase_5"/>
    <property type="match status" value="1"/>
</dbReference>
<dbReference type="Pfam" id="PF00149">
    <property type="entry name" value="Metallophos"/>
    <property type="match status" value="1"/>
</dbReference>
<feature type="binding site" evidence="11">
    <location>
        <position position="85"/>
    </location>
    <ligand>
        <name>Fe cation</name>
        <dbReference type="ChEBI" id="CHEBI:24875"/>
        <label>1</label>
    </ligand>
</feature>
<dbReference type="InterPro" id="IPR024927">
    <property type="entry name" value="Acid_PPase"/>
</dbReference>
<keyword evidence="9" id="KW-0325">Glycoprotein</keyword>
<evidence type="ECO:0000256" key="12">
    <source>
        <dbReference type="SAM" id="SignalP"/>
    </source>
</evidence>
<gene>
    <name evidence="14" type="ORF">ZIOFF_000024</name>
</gene>
<dbReference type="AlphaFoldDB" id="A0A8J5IH94"/>
<feature type="domain" description="Calcineurin-like phosphoesterase" evidence="13">
    <location>
        <begin position="46"/>
        <end position="255"/>
    </location>
</feature>
<keyword evidence="8" id="KW-0862">Zinc</keyword>
<feature type="chain" id="PRO_5035183147" description="Purple acid phosphatase" evidence="12">
    <location>
        <begin position="18"/>
        <end position="335"/>
    </location>
</feature>
<keyword evidence="7 10" id="KW-0378">Hydrolase</keyword>
<protein>
    <recommendedName>
        <fullName evidence="10">Purple acid phosphatase</fullName>
        <ecNumber evidence="10">3.1.3.2</ecNumber>
    </recommendedName>
</protein>
<comment type="similarity">
    <text evidence="3">Belongs to the metallophosphoesterase superfamily. Purple acid phosphatase family.</text>
</comment>
<dbReference type="CDD" id="cd07378">
    <property type="entry name" value="MPP_ACP5"/>
    <property type="match status" value="1"/>
</dbReference>
<keyword evidence="4" id="KW-0964">Secreted</keyword>
<reference evidence="14 15" key="1">
    <citation type="submission" date="2020-08" db="EMBL/GenBank/DDBJ databases">
        <title>Plant Genome Project.</title>
        <authorList>
            <person name="Zhang R.-G."/>
        </authorList>
    </citation>
    <scope>NUCLEOTIDE SEQUENCE [LARGE SCALE GENOMIC DNA]</scope>
    <source>
        <tissue evidence="14">Rhizome</tissue>
    </source>
</reference>
<evidence type="ECO:0000256" key="10">
    <source>
        <dbReference type="PIRNR" id="PIRNR000898"/>
    </source>
</evidence>
<dbReference type="Proteomes" id="UP000734854">
    <property type="component" value="Unassembled WGS sequence"/>
</dbReference>
<dbReference type="GO" id="GO:0046872">
    <property type="term" value="F:metal ion binding"/>
    <property type="evidence" value="ECO:0007669"/>
    <property type="project" value="UniProtKB-KW"/>
</dbReference>
<comment type="caution">
    <text evidence="14">The sequence shown here is derived from an EMBL/GenBank/DDBJ whole genome shotgun (WGS) entry which is preliminary data.</text>
</comment>
<evidence type="ECO:0000256" key="4">
    <source>
        <dbReference type="ARBA" id="ARBA00022525"/>
    </source>
</evidence>
<feature type="signal peptide" evidence="12">
    <location>
        <begin position="1"/>
        <end position="17"/>
    </location>
</feature>
<dbReference type="GO" id="GO:0005576">
    <property type="term" value="C:extracellular region"/>
    <property type="evidence" value="ECO:0007669"/>
    <property type="project" value="UniProtKB-SubCell"/>
</dbReference>
<name>A0A8J5IH94_ZINOF</name>
<dbReference type="EC" id="3.1.3.2" evidence="10"/>
<dbReference type="PANTHER" id="PTHR10161:SF14">
    <property type="entry name" value="TARTRATE-RESISTANT ACID PHOSPHATASE TYPE 5"/>
    <property type="match status" value="1"/>
</dbReference>
<evidence type="ECO:0000313" key="15">
    <source>
        <dbReference type="Proteomes" id="UP000734854"/>
    </source>
</evidence>
<dbReference type="EMBL" id="JACMSC010000001">
    <property type="protein sequence ID" value="KAG6535070.1"/>
    <property type="molecule type" value="Genomic_DNA"/>
</dbReference>
<comment type="cofactor">
    <cofactor evidence="11">
        <name>Fe cation</name>
        <dbReference type="ChEBI" id="CHEBI:24875"/>
    </cofactor>
    <text evidence="11">Binds 2 iron ions per subunit.</text>
</comment>
<feature type="binding site" evidence="11">
    <location>
        <position position="254"/>
    </location>
    <ligand>
        <name>Fe cation</name>
        <dbReference type="ChEBI" id="CHEBI:24875"/>
        <label>1</label>
    </ligand>
</feature>
<evidence type="ECO:0000256" key="11">
    <source>
        <dbReference type="PIRSR" id="PIRSR000898-1"/>
    </source>
</evidence>
<evidence type="ECO:0000259" key="13">
    <source>
        <dbReference type="Pfam" id="PF00149"/>
    </source>
</evidence>
<dbReference type="Gene3D" id="3.60.21.10">
    <property type="match status" value="1"/>
</dbReference>
<evidence type="ECO:0000256" key="7">
    <source>
        <dbReference type="ARBA" id="ARBA00022801"/>
    </source>
</evidence>
<evidence type="ECO:0000256" key="9">
    <source>
        <dbReference type="ARBA" id="ARBA00023180"/>
    </source>
</evidence>
<evidence type="ECO:0000256" key="5">
    <source>
        <dbReference type="ARBA" id="ARBA00022723"/>
    </source>
</evidence>
<evidence type="ECO:0000256" key="3">
    <source>
        <dbReference type="ARBA" id="ARBA00008723"/>
    </source>
</evidence>
<evidence type="ECO:0000256" key="8">
    <source>
        <dbReference type="ARBA" id="ARBA00022833"/>
    </source>
</evidence>
<proteinExistence type="inferred from homology"/>
<keyword evidence="15" id="KW-1185">Reference proteome</keyword>
<keyword evidence="6 12" id="KW-0732">Signal</keyword>
<dbReference type="PANTHER" id="PTHR10161">
    <property type="entry name" value="TARTRATE-RESISTANT ACID PHOSPHATASE TYPE 5"/>
    <property type="match status" value="1"/>
</dbReference>
<dbReference type="InterPro" id="IPR004843">
    <property type="entry name" value="Calcineurin-like_PHP"/>
</dbReference>
<feature type="binding site" evidence="11">
    <location>
        <position position="52"/>
    </location>
    <ligand>
        <name>Fe cation</name>
        <dbReference type="ChEBI" id="CHEBI:24875"/>
        <label>1</label>
    </ligand>
</feature>
<dbReference type="GO" id="GO:0003993">
    <property type="term" value="F:acid phosphatase activity"/>
    <property type="evidence" value="ECO:0007669"/>
    <property type="project" value="UniProtKB-UniRule"/>
</dbReference>
<feature type="binding site" evidence="11">
    <location>
        <position position="85"/>
    </location>
    <ligand>
        <name>Fe cation</name>
        <dbReference type="ChEBI" id="CHEBI:24875"/>
        <label>2</label>
    </ligand>
</feature>
<comment type="subcellular location">
    <subcellularLocation>
        <location evidence="2">Secreted</location>
    </subcellularLocation>
</comment>
<organism evidence="14 15">
    <name type="scientific">Zingiber officinale</name>
    <name type="common">Ginger</name>
    <name type="synonym">Amomum zingiber</name>
    <dbReference type="NCBI Taxonomy" id="94328"/>
    <lineage>
        <taxon>Eukaryota</taxon>
        <taxon>Viridiplantae</taxon>
        <taxon>Streptophyta</taxon>
        <taxon>Embryophyta</taxon>
        <taxon>Tracheophyta</taxon>
        <taxon>Spermatophyta</taxon>
        <taxon>Magnoliopsida</taxon>
        <taxon>Liliopsida</taxon>
        <taxon>Zingiberales</taxon>
        <taxon>Zingiberaceae</taxon>
        <taxon>Zingiber</taxon>
    </lineage>
</organism>
<feature type="binding site" evidence="11">
    <location>
        <position position="217"/>
    </location>
    <ligand>
        <name>Fe cation</name>
        <dbReference type="ChEBI" id="CHEBI:24875"/>
        <label>2</label>
    </ligand>
</feature>
<sequence length="335" mass="37672">MALAALQSAALAVIVLAAVTMAPAFVPCSAELQRFERSPKPDGSLSLLVIGDWGRNGLFNQSEVAFQMGRIGDELDIDLVISTGDNFYEHGLAGVDDKRFEESFSNVYTAKSLQKQWYSVLGNHDYRGNVLAQLSPVLRSIDGRWLCLRSFILNAEIVDFFFVDTTPFQESYWTNPGKHHYDWREVAPRGTYISNLLKDLDAALKESTAPWKIVVGHHTMKSVSEHGDTPELLTLLLPVLKSNGVDLYVNGHDHCLEHISSNDRHKILVSLLLLRQIYRLHLLIASSLPRQSNSVSDQWRWLQGMERSAADLAFYDVFGRVLYKWSVAKSLRPAA</sequence>
<evidence type="ECO:0000256" key="2">
    <source>
        <dbReference type="ARBA" id="ARBA00004613"/>
    </source>
</evidence>
<evidence type="ECO:0000313" key="14">
    <source>
        <dbReference type="EMBL" id="KAG6535070.1"/>
    </source>
</evidence>
<dbReference type="SUPFAM" id="SSF56300">
    <property type="entry name" value="Metallo-dependent phosphatases"/>
    <property type="match status" value="1"/>
</dbReference>
<feature type="binding site" evidence="11">
    <location>
        <position position="252"/>
    </location>
    <ligand>
        <name>Fe cation</name>
        <dbReference type="ChEBI" id="CHEBI:24875"/>
        <label>2</label>
    </ligand>
</feature>
<dbReference type="InterPro" id="IPR029052">
    <property type="entry name" value="Metallo-depent_PP-like"/>
</dbReference>
<evidence type="ECO:0000256" key="1">
    <source>
        <dbReference type="ARBA" id="ARBA00000032"/>
    </source>
</evidence>
<accession>A0A8J5IH94</accession>
<keyword evidence="5 11" id="KW-0479">Metal-binding</keyword>
<evidence type="ECO:0000256" key="6">
    <source>
        <dbReference type="ARBA" id="ARBA00022729"/>
    </source>
</evidence>
<feature type="binding site" evidence="11">
    <location>
        <position position="123"/>
    </location>
    <ligand>
        <name>Fe cation</name>
        <dbReference type="ChEBI" id="CHEBI:24875"/>
        <label>2</label>
    </ligand>
</feature>
<dbReference type="FunFam" id="3.60.21.10:FF:000027">
    <property type="entry name" value="Purple acid phosphatase"/>
    <property type="match status" value="1"/>
</dbReference>
<dbReference type="InterPro" id="IPR051558">
    <property type="entry name" value="Metallophosphoesterase_PAP"/>
</dbReference>
<keyword evidence="10 11" id="KW-0408">Iron</keyword>